<dbReference type="GO" id="GO:0016787">
    <property type="term" value="F:hydrolase activity"/>
    <property type="evidence" value="ECO:0007669"/>
    <property type="project" value="UniProtKB-KW"/>
</dbReference>
<organism evidence="2 3">
    <name type="scientific">Sphingomonas canadensis</name>
    <dbReference type="NCBI Taxonomy" id="1219257"/>
    <lineage>
        <taxon>Bacteria</taxon>
        <taxon>Pseudomonadati</taxon>
        <taxon>Pseudomonadota</taxon>
        <taxon>Alphaproteobacteria</taxon>
        <taxon>Sphingomonadales</taxon>
        <taxon>Sphingomonadaceae</taxon>
        <taxon>Sphingomonas</taxon>
    </lineage>
</organism>
<proteinExistence type="predicted"/>
<comment type="caution">
    <text evidence="2">The sequence shown here is derived from an EMBL/GenBank/DDBJ whole genome shotgun (WGS) entry which is preliminary data.</text>
</comment>
<gene>
    <name evidence="2" type="ORF">ACFQ1E_04605</name>
</gene>
<reference evidence="3" key="1">
    <citation type="journal article" date="2019" name="Int. J. Syst. Evol. Microbiol.">
        <title>The Global Catalogue of Microorganisms (GCM) 10K type strain sequencing project: providing services to taxonomists for standard genome sequencing and annotation.</title>
        <authorList>
            <consortium name="The Broad Institute Genomics Platform"/>
            <consortium name="The Broad Institute Genome Sequencing Center for Infectious Disease"/>
            <person name="Wu L."/>
            <person name="Ma J."/>
        </authorList>
    </citation>
    <scope>NUCLEOTIDE SEQUENCE [LARGE SCALE GENOMIC DNA]</scope>
    <source>
        <strain evidence="3">CCUG 62982</strain>
    </source>
</reference>
<dbReference type="InterPro" id="IPR000639">
    <property type="entry name" value="Epox_hydrolase-like"/>
</dbReference>
<dbReference type="InterPro" id="IPR000073">
    <property type="entry name" value="AB_hydrolase_1"/>
</dbReference>
<dbReference type="Pfam" id="PF00561">
    <property type="entry name" value="Abhydrolase_1"/>
    <property type="match status" value="1"/>
</dbReference>
<keyword evidence="3" id="KW-1185">Reference proteome</keyword>
<dbReference type="Gene3D" id="3.40.50.1820">
    <property type="entry name" value="alpha/beta hydrolase"/>
    <property type="match status" value="1"/>
</dbReference>
<dbReference type="PANTHER" id="PTHR43194:SF2">
    <property type="entry name" value="PEROXISOMAL MEMBRANE PROTEIN LPX1"/>
    <property type="match status" value="1"/>
</dbReference>
<evidence type="ECO:0000259" key="1">
    <source>
        <dbReference type="Pfam" id="PF00561"/>
    </source>
</evidence>
<dbReference type="EMBL" id="JBHTJG010000001">
    <property type="protein sequence ID" value="MFD0945611.1"/>
    <property type="molecule type" value="Genomic_DNA"/>
</dbReference>
<dbReference type="RefSeq" id="WP_264942154.1">
    <property type="nucleotide sequence ID" value="NZ_JAPDRA010000001.1"/>
</dbReference>
<sequence length="256" mass="28076">MILLHGGGQTRHSWARTMHRLVERGYFVINYDARGHGDSDWSPEGDYSIQALASDLRAVRETVPGPAAFVGASMGGMTSFYAIGSTSPPAGQALVMVDIVLRVATAGVQKIRDFMTGHRDGFATLEEAVEAVVRYNPDRPRPRDPSGLRKNLRLRADGRLYWHWDPRMLEVSPSSEPPSRVDALIEISKRVSVPTLVVRGEHSDIVDDEGIAEMRRLVPQTEVHEVPGAGHMVAGDRNDAFSAGVASFLDRHFPAA</sequence>
<feature type="domain" description="AB hydrolase-1" evidence="1">
    <location>
        <begin position="1"/>
        <end position="233"/>
    </location>
</feature>
<keyword evidence="2" id="KW-0378">Hydrolase</keyword>
<name>A0ABW3H2B8_9SPHN</name>
<dbReference type="InterPro" id="IPR029058">
    <property type="entry name" value="AB_hydrolase_fold"/>
</dbReference>
<evidence type="ECO:0000313" key="3">
    <source>
        <dbReference type="Proteomes" id="UP001596977"/>
    </source>
</evidence>
<accession>A0ABW3H2B8</accession>
<protein>
    <submittedName>
        <fullName evidence="2">Alpha/beta fold hydrolase</fullName>
    </submittedName>
</protein>
<dbReference type="Proteomes" id="UP001596977">
    <property type="component" value="Unassembled WGS sequence"/>
</dbReference>
<dbReference type="PRINTS" id="PR00412">
    <property type="entry name" value="EPOXHYDRLASE"/>
</dbReference>
<evidence type="ECO:0000313" key="2">
    <source>
        <dbReference type="EMBL" id="MFD0945611.1"/>
    </source>
</evidence>
<dbReference type="PANTHER" id="PTHR43194">
    <property type="entry name" value="HYDROLASE ALPHA/BETA FOLD FAMILY"/>
    <property type="match status" value="1"/>
</dbReference>
<dbReference type="InterPro" id="IPR050228">
    <property type="entry name" value="Carboxylesterase_BioH"/>
</dbReference>
<dbReference type="SUPFAM" id="SSF53474">
    <property type="entry name" value="alpha/beta-Hydrolases"/>
    <property type="match status" value="1"/>
</dbReference>